<reference evidence="8" key="1">
    <citation type="submission" date="2022-05" db="EMBL/GenBank/DDBJ databases">
        <authorList>
            <person name="Oliphant S.A."/>
            <person name="Watson-Haigh N.S."/>
            <person name="Sumby K.M."/>
            <person name="Gardner J.M."/>
            <person name="Jiranek V."/>
        </authorList>
    </citation>
    <scope>NUCLEOTIDE SEQUENCE</scope>
    <source>
        <strain evidence="8">KI3_B9</strain>
    </source>
</reference>
<feature type="domain" description="Major facilitator superfamily (MFS) profile" evidence="7">
    <location>
        <begin position="1"/>
        <end position="106"/>
    </location>
</feature>
<gene>
    <name evidence="8" type="ORF">M3M36_01105</name>
</gene>
<dbReference type="EMBL" id="CP097122">
    <property type="protein sequence ID" value="USS92243.1"/>
    <property type="molecule type" value="Genomic_DNA"/>
</dbReference>
<feature type="transmembrane region" description="Helical" evidence="6">
    <location>
        <begin position="45"/>
        <end position="69"/>
    </location>
</feature>
<evidence type="ECO:0000313" key="8">
    <source>
        <dbReference type="EMBL" id="USS92243.1"/>
    </source>
</evidence>
<dbReference type="Proteomes" id="UP001056093">
    <property type="component" value="Chromosome"/>
</dbReference>
<keyword evidence="2" id="KW-0813">Transport</keyword>
<dbReference type="SUPFAM" id="SSF103473">
    <property type="entry name" value="MFS general substrate transporter"/>
    <property type="match status" value="1"/>
</dbReference>
<name>A0ABY5C244_9LACO</name>
<keyword evidence="5 6" id="KW-0472">Membrane</keyword>
<dbReference type="PROSITE" id="PS50850">
    <property type="entry name" value="MFS"/>
    <property type="match status" value="1"/>
</dbReference>
<feature type="transmembrane region" description="Helical" evidence="6">
    <location>
        <begin position="17"/>
        <end position="39"/>
    </location>
</feature>
<evidence type="ECO:0000256" key="4">
    <source>
        <dbReference type="ARBA" id="ARBA00022989"/>
    </source>
</evidence>
<evidence type="ECO:0000256" key="5">
    <source>
        <dbReference type="ARBA" id="ARBA00023136"/>
    </source>
</evidence>
<evidence type="ECO:0000256" key="3">
    <source>
        <dbReference type="ARBA" id="ARBA00022692"/>
    </source>
</evidence>
<evidence type="ECO:0000259" key="7">
    <source>
        <dbReference type="PROSITE" id="PS50850"/>
    </source>
</evidence>
<keyword evidence="3 6" id="KW-0812">Transmembrane</keyword>
<evidence type="ECO:0000256" key="1">
    <source>
        <dbReference type="ARBA" id="ARBA00004651"/>
    </source>
</evidence>
<dbReference type="RefSeq" id="WP_252774034.1">
    <property type="nucleotide sequence ID" value="NZ_CP097122.1"/>
</dbReference>
<sequence length="106" mass="11709">MTNTQSRWDPNTRSHRFWILAVSLSITTGSAIMPALPALQKAFPAYPATLINFLATIPQVPVLLMFVFSGQLANRFGIKKVISTGIMLMAITGILPSVLTNFWLIF</sequence>
<accession>A0ABY5C244</accession>
<comment type="subcellular location">
    <subcellularLocation>
        <location evidence="1">Cell membrane</location>
        <topology evidence="1">Multi-pass membrane protein</topology>
    </subcellularLocation>
</comment>
<keyword evidence="4 6" id="KW-1133">Transmembrane helix</keyword>
<dbReference type="InterPro" id="IPR020846">
    <property type="entry name" value="MFS_dom"/>
</dbReference>
<dbReference type="InterPro" id="IPR036259">
    <property type="entry name" value="MFS_trans_sf"/>
</dbReference>
<feature type="transmembrane region" description="Helical" evidence="6">
    <location>
        <begin position="81"/>
        <end position="105"/>
    </location>
</feature>
<evidence type="ECO:0000313" key="9">
    <source>
        <dbReference type="Proteomes" id="UP001056093"/>
    </source>
</evidence>
<proteinExistence type="predicted"/>
<protein>
    <recommendedName>
        <fullName evidence="7">Major facilitator superfamily (MFS) profile domain-containing protein</fullName>
    </recommendedName>
</protein>
<evidence type="ECO:0000256" key="6">
    <source>
        <dbReference type="SAM" id="Phobius"/>
    </source>
</evidence>
<keyword evidence="9" id="KW-1185">Reference proteome</keyword>
<dbReference type="Gene3D" id="1.20.1250.20">
    <property type="entry name" value="MFS general substrate transporter like domains"/>
    <property type="match status" value="1"/>
</dbReference>
<evidence type="ECO:0000256" key="2">
    <source>
        <dbReference type="ARBA" id="ARBA00022448"/>
    </source>
</evidence>
<organism evidence="8 9">
    <name type="scientific">Fructobacillus americanaquae</name>
    <dbReference type="NCBI Taxonomy" id="2940302"/>
    <lineage>
        <taxon>Bacteria</taxon>
        <taxon>Bacillati</taxon>
        <taxon>Bacillota</taxon>
        <taxon>Bacilli</taxon>
        <taxon>Lactobacillales</taxon>
        <taxon>Lactobacillaceae</taxon>
        <taxon>Fructobacillus</taxon>
    </lineage>
</organism>